<dbReference type="HAMAP" id="MF_02040">
    <property type="entry name" value="Mrp_NBP35"/>
    <property type="match status" value="1"/>
</dbReference>
<evidence type="ECO:0000256" key="6">
    <source>
        <dbReference type="ARBA" id="ARBA00022946"/>
    </source>
</evidence>
<organism evidence="12 13">
    <name type="scientific">Puniceispirillum marinum (strain IMCC1322)</name>
    <dbReference type="NCBI Taxonomy" id="488538"/>
    <lineage>
        <taxon>Bacteria</taxon>
        <taxon>Pseudomonadati</taxon>
        <taxon>Pseudomonadota</taxon>
        <taxon>Alphaproteobacteria</taxon>
        <taxon>Candidatus Puniceispirillales</taxon>
        <taxon>Candidatus Puniceispirillaceae</taxon>
        <taxon>Candidatus Puniceispirillum</taxon>
    </lineage>
</organism>
<evidence type="ECO:0000256" key="7">
    <source>
        <dbReference type="ARBA" id="ARBA00023004"/>
    </source>
</evidence>
<evidence type="ECO:0000256" key="3">
    <source>
        <dbReference type="ARBA" id="ARBA00022723"/>
    </source>
</evidence>
<dbReference type="OrthoDB" id="9809679at2"/>
<dbReference type="PANTHER" id="PTHR42961">
    <property type="entry name" value="IRON-SULFUR PROTEIN NUBPL"/>
    <property type="match status" value="1"/>
</dbReference>
<reference evidence="12 13" key="1">
    <citation type="journal article" date="2010" name="J. Bacteriol.">
        <title>Complete genome sequence of "Candidatus Puniceispirillum marinum" IMCC1322, a representative of the SAR116 clade in the Alphaproteobacteria.</title>
        <authorList>
            <person name="Oh H.M."/>
            <person name="Kwon K.K."/>
            <person name="Kang I."/>
            <person name="Kang S.G."/>
            <person name="Lee J.H."/>
            <person name="Kim S.J."/>
            <person name="Cho J.C."/>
        </authorList>
    </citation>
    <scope>NUCLEOTIDE SEQUENCE [LARGE SCALE GENOMIC DNA]</scope>
    <source>
        <strain evidence="12 13">IMCC1322</strain>
    </source>
</reference>
<dbReference type="Pfam" id="PF10609">
    <property type="entry name" value="ParA"/>
    <property type="match status" value="1"/>
</dbReference>
<keyword evidence="6" id="KW-0809">Transit peptide</keyword>
<dbReference type="GO" id="GO:0051539">
    <property type="term" value="F:4 iron, 4 sulfur cluster binding"/>
    <property type="evidence" value="ECO:0007669"/>
    <property type="project" value="UniProtKB-KW"/>
</dbReference>
<dbReference type="InterPro" id="IPR034904">
    <property type="entry name" value="FSCA_dom_sf"/>
</dbReference>
<evidence type="ECO:0000256" key="9">
    <source>
        <dbReference type="HAMAP-Rule" id="MF_02040"/>
    </source>
</evidence>
<keyword evidence="2" id="KW-0004">4Fe-4S</keyword>
<dbReference type="EMBL" id="CP001751">
    <property type="protein sequence ID" value="ADE38962.1"/>
    <property type="molecule type" value="Genomic_DNA"/>
</dbReference>
<keyword evidence="7 9" id="KW-0408">Iron</keyword>
<dbReference type="GO" id="GO:0016887">
    <property type="term" value="F:ATP hydrolysis activity"/>
    <property type="evidence" value="ECO:0007669"/>
    <property type="project" value="UniProtKB-UniRule"/>
</dbReference>
<dbReference type="Proteomes" id="UP000007460">
    <property type="component" value="Chromosome"/>
</dbReference>
<dbReference type="KEGG" id="apb:SAR116_0719"/>
<evidence type="ECO:0000313" key="12">
    <source>
        <dbReference type="EMBL" id="ADE38962.1"/>
    </source>
</evidence>
<comment type="function">
    <text evidence="9">Binds and transfers iron-sulfur (Fe-S) clusters to target apoproteins. Can hydrolyze ATP.</text>
</comment>
<evidence type="ECO:0000313" key="13">
    <source>
        <dbReference type="Proteomes" id="UP000007460"/>
    </source>
</evidence>
<feature type="binding site" evidence="9">
    <location>
        <begin position="116"/>
        <end position="123"/>
    </location>
    <ligand>
        <name>ATP</name>
        <dbReference type="ChEBI" id="CHEBI:30616"/>
    </ligand>
</feature>
<dbReference type="Gene3D" id="3.30.300.130">
    <property type="entry name" value="Fe-S cluster assembly (FSCA)"/>
    <property type="match status" value="1"/>
</dbReference>
<dbReference type="Gene3D" id="3.40.50.300">
    <property type="entry name" value="P-loop containing nucleotide triphosphate hydrolases"/>
    <property type="match status" value="1"/>
</dbReference>
<comment type="similarity">
    <text evidence="9">Belongs to the Mrp/NBP35 ATP-binding proteins family.</text>
</comment>
<feature type="domain" description="MIP18 family-like" evidence="11">
    <location>
        <begin position="9"/>
        <end position="75"/>
    </location>
</feature>
<keyword evidence="4 9" id="KW-0547">Nucleotide-binding</keyword>
<dbReference type="GO" id="GO:0140663">
    <property type="term" value="F:ATP-dependent FeS chaperone activity"/>
    <property type="evidence" value="ECO:0007669"/>
    <property type="project" value="InterPro"/>
</dbReference>
<keyword evidence="5 9" id="KW-0067">ATP-binding</keyword>
<name>D5BRR5_PUNMI</name>
<dbReference type="InterPro" id="IPR044304">
    <property type="entry name" value="NUBPL-like"/>
</dbReference>
<dbReference type="HOGENOM" id="CLU_024839_0_0_5"/>
<dbReference type="GO" id="GO:0016226">
    <property type="term" value="P:iron-sulfur cluster assembly"/>
    <property type="evidence" value="ECO:0007669"/>
    <property type="project" value="InterPro"/>
</dbReference>
<feature type="region of interest" description="Disordered" evidence="10">
    <location>
        <begin position="85"/>
        <end position="104"/>
    </location>
</feature>
<dbReference type="SUPFAM" id="SSF52540">
    <property type="entry name" value="P-loop containing nucleoside triphosphate hydrolases"/>
    <property type="match status" value="1"/>
</dbReference>
<dbReference type="SUPFAM" id="SSF117916">
    <property type="entry name" value="Fe-S cluster assembly (FSCA) domain-like"/>
    <property type="match status" value="1"/>
</dbReference>
<dbReference type="Pfam" id="PF01883">
    <property type="entry name" value="FeS_assembly_P"/>
    <property type="match status" value="1"/>
</dbReference>
<accession>D5BRR5</accession>
<keyword evidence="3 9" id="KW-0479">Metal-binding</keyword>
<dbReference type="InterPro" id="IPR027417">
    <property type="entry name" value="P-loop_NTPase"/>
</dbReference>
<evidence type="ECO:0000256" key="2">
    <source>
        <dbReference type="ARBA" id="ARBA00022485"/>
    </source>
</evidence>
<evidence type="ECO:0000256" key="4">
    <source>
        <dbReference type="ARBA" id="ARBA00022741"/>
    </source>
</evidence>
<dbReference type="CDD" id="cd02037">
    <property type="entry name" value="Mrp_NBP35"/>
    <property type="match status" value="1"/>
</dbReference>
<dbReference type="InterPro" id="IPR033756">
    <property type="entry name" value="YlxH/NBP35"/>
</dbReference>
<dbReference type="InterPro" id="IPR019591">
    <property type="entry name" value="Mrp/NBP35_ATP-bd"/>
</dbReference>
<dbReference type="GO" id="GO:0046872">
    <property type="term" value="F:metal ion binding"/>
    <property type="evidence" value="ECO:0007669"/>
    <property type="project" value="UniProtKB-KW"/>
</dbReference>
<keyword evidence="8 9" id="KW-0411">Iron-sulfur</keyword>
<protein>
    <recommendedName>
        <fullName evidence="9">Iron-sulfur cluster carrier protein</fullName>
    </recommendedName>
</protein>
<keyword evidence="9" id="KW-0378">Hydrolase</keyword>
<dbReference type="GO" id="GO:0005524">
    <property type="term" value="F:ATP binding"/>
    <property type="evidence" value="ECO:0007669"/>
    <property type="project" value="UniProtKB-UniRule"/>
</dbReference>
<dbReference type="PANTHER" id="PTHR42961:SF2">
    <property type="entry name" value="IRON-SULFUR PROTEIN NUBPL"/>
    <property type="match status" value="1"/>
</dbReference>
<evidence type="ECO:0000256" key="10">
    <source>
        <dbReference type="SAM" id="MobiDB-lite"/>
    </source>
</evidence>
<dbReference type="InterPro" id="IPR002744">
    <property type="entry name" value="MIP18-like"/>
</dbReference>
<evidence type="ECO:0000256" key="8">
    <source>
        <dbReference type="ARBA" id="ARBA00023014"/>
    </source>
</evidence>
<gene>
    <name evidence="12" type="ordered locus">SAR116_0719</name>
</gene>
<dbReference type="AlphaFoldDB" id="D5BRR5"/>
<dbReference type="FunFam" id="3.40.50.300:FF:000709">
    <property type="entry name" value="Iron-sulfur protein NUBPL isoform X1"/>
    <property type="match status" value="1"/>
</dbReference>
<evidence type="ECO:0000256" key="1">
    <source>
        <dbReference type="ARBA" id="ARBA00001966"/>
    </source>
</evidence>
<dbReference type="STRING" id="488538.SAR116_0719"/>
<comment type="cofactor">
    <cofactor evidence="1">
        <name>[4Fe-4S] cluster</name>
        <dbReference type="ChEBI" id="CHEBI:49883"/>
    </cofactor>
</comment>
<dbReference type="RefSeq" id="WP_013045591.1">
    <property type="nucleotide sequence ID" value="NC_014010.1"/>
</dbReference>
<evidence type="ECO:0000256" key="5">
    <source>
        <dbReference type="ARBA" id="ARBA00022840"/>
    </source>
</evidence>
<sequence>MANELNDIKIRDALSKIMASGADTDIVTSGAVSGIVIKDGHVGFSIEIDPKDKDAAEPLKRAAEKAVLALDGVLSATALLTAHQAAPTQQAAPQSPPQGDHGTLQPATHVIAVASGKGGVGKSTTAINLALALAETGKKVGILDADIYGPSLPRLIGENRKPESEGKKIKPIEVWGLQTMSIGYLVAEETPTIWRGPMVMSALEQMLRDVAWNGLDILVIDMPPGTGDAQLSLSQRASLAGAVIVSTPQDLALIDARKGLNMFKKVNVPLLGIVENMSFFSCPDCGSRHNIFGHGGAAAEAKKLGVPFLGEVPLEMDIRETSDSGKPIVASAPDSPHAAHYRKIAAGVLNALDIGKAAAPQIIFE</sequence>
<dbReference type="eggNOG" id="COG0489">
    <property type="taxonomic scope" value="Bacteria"/>
</dbReference>
<keyword evidence="13" id="KW-1185">Reference proteome</keyword>
<proteinExistence type="inferred from homology"/>
<evidence type="ECO:0000259" key="11">
    <source>
        <dbReference type="Pfam" id="PF01883"/>
    </source>
</evidence>
<comment type="subunit">
    <text evidence="9">Homodimer.</text>
</comment>
<dbReference type="GO" id="GO:0032981">
    <property type="term" value="P:mitochondrial respiratory chain complex I assembly"/>
    <property type="evidence" value="ECO:0007669"/>
    <property type="project" value="UniProtKB-ARBA"/>
</dbReference>